<evidence type="ECO:0000256" key="2">
    <source>
        <dbReference type="ARBA" id="ARBA00022475"/>
    </source>
</evidence>
<dbReference type="PANTHER" id="PTHR33406">
    <property type="entry name" value="MEMBRANE PROTEIN MJ1562-RELATED"/>
    <property type="match status" value="1"/>
</dbReference>
<dbReference type="InterPro" id="IPR050545">
    <property type="entry name" value="Mycobact_MmpL"/>
</dbReference>
<feature type="transmembrane region" description="Helical" evidence="6">
    <location>
        <begin position="313"/>
        <end position="335"/>
    </location>
</feature>
<feature type="transmembrane region" description="Helical" evidence="6">
    <location>
        <begin position="657"/>
        <end position="678"/>
    </location>
</feature>
<feature type="transmembrane region" description="Helical" evidence="6">
    <location>
        <begin position="220"/>
        <end position="239"/>
    </location>
</feature>
<dbReference type="KEGG" id="bih:BIP78_1350"/>
<feature type="transmembrane region" description="Helical" evidence="6">
    <location>
        <begin position="245"/>
        <end position="266"/>
    </location>
</feature>
<comment type="subcellular location">
    <subcellularLocation>
        <location evidence="1">Cell membrane</location>
        <topology evidence="1">Multi-pass membrane protein</topology>
    </subcellularLocation>
</comment>
<dbReference type="SUPFAM" id="SSF82866">
    <property type="entry name" value="Multidrug efflux transporter AcrB transmembrane domain"/>
    <property type="match status" value="2"/>
</dbReference>
<sequence length="790" mass="84451">MTRALRALIARPGWTLTAIGVITAAFALFLPRLGFEADYSRMLPQGDSVVALYEETRQLFGGQSLILWAIQAEEGGTLFDLPSLEKLYALTAELQALLDEGLVEEVVSPASVKVVEGTAAALVVAPVLPGPPRGDEDVALFREVVLQERMVRDVLVRADGSAALVVLRVAPDLEDNEEAMGRVLEHLHALEARYGGPEAYFISGDAAFLVYVNRYMRQDLGLLLPVVVAVLVAVLFVSFRSVRGVVLPLTVVAVAVVWTMGVMGLVGAKLTMISTFLPVLLVGVGSAYGIHVVSDHAELARAGGDRQALAQRVAGEMLLPLAAAALTTAAGFLTLQTSFLVPTREFGLFAALGTVVAFALALILIPALLALLPVPRPRPPRALPGLRRVGERSAAFLARRPVLTSTLALAILGGLLAGVPRLRVESDVTRYFRADSPVVEGLRFVERQFGGSQELAVVLDTGRRDGLKDPDVLRFIDRLQRFLEERPEVGATSSLADLVKETYFTLRGDDPDSYAIPPTSRAVAQVLLLYESGGGEVTRNLATRDFARGRVAARVRSVGLSGYRELTQAVEEFLARERPPAVVSYYVTGSPALYIQLSEKIIHSQLVSLGTSFGAVGAIVSLLMLSLGAGLLSLVPLVVAVGGNFGIMGYAGAHLDIATIMIASLSVGIGVDYAVHFLTRYRRARGRGLGHAPALEETFRFAGKAIAVNAAALTLAFLVMLLSRFGALMTFGWLVAVTMVTSALGALYVLPAVLAWVRPGWVLPRRVGAPKVLPEGGAERRKEGSHENRD</sequence>
<feature type="domain" description="SSD" evidence="7">
    <location>
        <begin position="249"/>
        <end position="371"/>
    </location>
</feature>
<feature type="transmembrane region" description="Helical" evidence="6">
    <location>
        <begin position="12"/>
        <end position="35"/>
    </location>
</feature>
<dbReference type="Gene3D" id="1.20.1640.10">
    <property type="entry name" value="Multidrug efflux transporter AcrB transmembrane domain"/>
    <property type="match status" value="2"/>
</dbReference>
<dbReference type="Pfam" id="PF03176">
    <property type="entry name" value="MMPL"/>
    <property type="match status" value="2"/>
</dbReference>
<feature type="transmembrane region" description="Helical" evidence="6">
    <location>
        <begin position="402"/>
        <end position="422"/>
    </location>
</feature>
<proteinExistence type="predicted"/>
<organism evidence="8 9">
    <name type="scientific">Bipolaricaulis sibiricus</name>
    <dbReference type="NCBI Taxonomy" id="2501609"/>
    <lineage>
        <taxon>Bacteria</taxon>
        <taxon>Candidatus Bipolaricaulota</taxon>
        <taxon>Candidatus Bipolaricaulia</taxon>
        <taxon>Candidatus Bipolaricaulales</taxon>
        <taxon>Candidatus Bipolaricaulaceae</taxon>
        <taxon>Candidatus Bipolaricaulis</taxon>
    </lineage>
</organism>
<keyword evidence="4 6" id="KW-1133">Transmembrane helix</keyword>
<evidence type="ECO:0000313" key="9">
    <source>
        <dbReference type="Proteomes" id="UP000287233"/>
    </source>
</evidence>
<feature type="transmembrane region" description="Helical" evidence="6">
    <location>
        <begin position="731"/>
        <end position="757"/>
    </location>
</feature>
<protein>
    <recommendedName>
        <fullName evidence="7">SSD domain-containing protein</fullName>
    </recommendedName>
</protein>
<dbReference type="EMBL" id="CP034928">
    <property type="protein sequence ID" value="QAA77116.1"/>
    <property type="molecule type" value="Genomic_DNA"/>
</dbReference>
<evidence type="ECO:0000259" key="7">
    <source>
        <dbReference type="PROSITE" id="PS50156"/>
    </source>
</evidence>
<dbReference type="PROSITE" id="PS50156">
    <property type="entry name" value="SSD"/>
    <property type="match status" value="2"/>
</dbReference>
<dbReference type="PANTHER" id="PTHR33406:SF13">
    <property type="entry name" value="MEMBRANE PROTEIN YDFJ"/>
    <property type="match status" value="1"/>
</dbReference>
<evidence type="ECO:0000256" key="4">
    <source>
        <dbReference type="ARBA" id="ARBA00022989"/>
    </source>
</evidence>
<dbReference type="GO" id="GO:0005886">
    <property type="term" value="C:plasma membrane"/>
    <property type="evidence" value="ECO:0007669"/>
    <property type="project" value="UniProtKB-SubCell"/>
</dbReference>
<feature type="transmembrane region" description="Helical" evidence="6">
    <location>
        <begin position="347"/>
        <end position="372"/>
    </location>
</feature>
<feature type="domain" description="SSD" evidence="7">
    <location>
        <begin position="613"/>
        <end position="756"/>
    </location>
</feature>
<keyword evidence="3 6" id="KW-0812">Transmembrane</keyword>
<feature type="transmembrane region" description="Helical" evidence="6">
    <location>
        <begin position="706"/>
        <end position="725"/>
    </location>
</feature>
<accession>A0A410FVL7</accession>
<dbReference type="AlphaFoldDB" id="A0A410FVL7"/>
<evidence type="ECO:0000256" key="6">
    <source>
        <dbReference type="SAM" id="Phobius"/>
    </source>
</evidence>
<gene>
    <name evidence="8" type="ORF">BIP78_1350</name>
</gene>
<reference evidence="9" key="1">
    <citation type="submission" date="2018-12" db="EMBL/GenBank/DDBJ databases">
        <title>Complete genome sequence of an uncultured bacterium of the candidate phylum Bipolaricaulota.</title>
        <authorList>
            <person name="Kadnikov V.V."/>
            <person name="Mardanov A.V."/>
            <person name="Beletsky A.V."/>
            <person name="Frank Y.A."/>
            <person name="Karnachuk O.V."/>
            <person name="Ravin N.V."/>
        </authorList>
    </citation>
    <scope>NUCLEOTIDE SEQUENCE [LARGE SCALE GENOMIC DNA]</scope>
</reference>
<evidence type="ECO:0000313" key="8">
    <source>
        <dbReference type="EMBL" id="QAA77116.1"/>
    </source>
</evidence>
<evidence type="ECO:0000256" key="3">
    <source>
        <dbReference type="ARBA" id="ARBA00022692"/>
    </source>
</evidence>
<dbReference type="InterPro" id="IPR004869">
    <property type="entry name" value="MMPL_dom"/>
</dbReference>
<dbReference type="InterPro" id="IPR000731">
    <property type="entry name" value="SSD"/>
</dbReference>
<evidence type="ECO:0000256" key="5">
    <source>
        <dbReference type="ARBA" id="ARBA00023136"/>
    </source>
</evidence>
<name>A0A410FVL7_BIPS1</name>
<dbReference type="Proteomes" id="UP000287233">
    <property type="component" value="Chromosome"/>
</dbReference>
<keyword evidence="5 6" id="KW-0472">Membrane</keyword>
<feature type="transmembrane region" description="Helical" evidence="6">
    <location>
        <begin position="606"/>
        <end position="637"/>
    </location>
</feature>
<feature type="transmembrane region" description="Helical" evidence="6">
    <location>
        <begin position="273"/>
        <end position="293"/>
    </location>
</feature>
<evidence type="ECO:0000256" key="1">
    <source>
        <dbReference type="ARBA" id="ARBA00004651"/>
    </source>
</evidence>
<keyword evidence="2" id="KW-1003">Cell membrane</keyword>